<feature type="compositionally biased region" description="Basic and acidic residues" evidence="1">
    <location>
        <begin position="1"/>
        <end position="14"/>
    </location>
</feature>
<dbReference type="EMBL" id="CAJNJA010005376">
    <property type="protein sequence ID" value="CAE7189226.1"/>
    <property type="molecule type" value="Genomic_DNA"/>
</dbReference>
<sequence>MSRSKLVEHMDAAEGIKSVKKKRKQKCFAKKAAAKPSADGSEEIASPPPVWASDDTSADEDSASAAHGQVASERTTEEQDDGTDDSPVAQEYCPIMEYCPIIAGMCPWYRAAFWYSTILFTVGFCHLCGQRIPIQVVPGVPNATYASPMCRFLDVQSAGYDDNHLFGFFLLISTCFVHSMMLRFIATPEGKERILKEAYANPILETMKLLSPDPIVAINRDLRFTFGASQDAQRRSQFIGLAAI</sequence>
<protein>
    <submittedName>
        <fullName evidence="3">Uncharacterized protein</fullName>
    </submittedName>
</protein>
<keyword evidence="4" id="KW-1185">Reference proteome</keyword>
<evidence type="ECO:0000256" key="2">
    <source>
        <dbReference type="SAM" id="Phobius"/>
    </source>
</evidence>
<accession>A0A812IV32</accession>
<evidence type="ECO:0000313" key="4">
    <source>
        <dbReference type="Proteomes" id="UP000601435"/>
    </source>
</evidence>
<reference evidence="3" key="1">
    <citation type="submission" date="2021-02" db="EMBL/GenBank/DDBJ databases">
        <authorList>
            <person name="Dougan E. K."/>
            <person name="Rhodes N."/>
            <person name="Thang M."/>
            <person name="Chan C."/>
        </authorList>
    </citation>
    <scope>NUCLEOTIDE SEQUENCE</scope>
</reference>
<evidence type="ECO:0000313" key="3">
    <source>
        <dbReference type="EMBL" id="CAE7189226.1"/>
    </source>
</evidence>
<feature type="transmembrane region" description="Helical" evidence="2">
    <location>
        <begin position="112"/>
        <end position="132"/>
    </location>
</feature>
<dbReference type="Proteomes" id="UP000601435">
    <property type="component" value="Unassembled WGS sequence"/>
</dbReference>
<organism evidence="3 4">
    <name type="scientific">Symbiodinium necroappetens</name>
    <dbReference type="NCBI Taxonomy" id="1628268"/>
    <lineage>
        <taxon>Eukaryota</taxon>
        <taxon>Sar</taxon>
        <taxon>Alveolata</taxon>
        <taxon>Dinophyceae</taxon>
        <taxon>Suessiales</taxon>
        <taxon>Symbiodiniaceae</taxon>
        <taxon>Symbiodinium</taxon>
    </lineage>
</organism>
<comment type="caution">
    <text evidence="3">The sequence shown here is derived from an EMBL/GenBank/DDBJ whole genome shotgun (WGS) entry which is preliminary data.</text>
</comment>
<feature type="compositionally biased region" description="Basic residues" evidence="1">
    <location>
        <begin position="18"/>
        <end position="33"/>
    </location>
</feature>
<feature type="region of interest" description="Disordered" evidence="1">
    <location>
        <begin position="1"/>
        <end position="86"/>
    </location>
</feature>
<keyword evidence="2" id="KW-1133">Transmembrane helix</keyword>
<proteinExistence type="predicted"/>
<keyword evidence="2" id="KW-0812">Transmembrane</keyword>
<dbReference type="OrthoDB" id="424740at2759"/>
<feature type="non-terminal residue" evidence="3">
    <location>
        <position position="1"/>
    </location>
</feature>
<keyword evidence="2" id="KW-0472">Membrane</keyword>
<gene>
    <name evidence="3" type="ORF">SNEC2469_LOCUS1044</name>
</gene>
<evidence type="ECO:0000256" key="1">
    <source>
        <dbReference type="SAM" id="MobiDB-lite"/>
    </source>
</evidence>
<dbReference type="AlphaFoldDB" id="A0A812IV32"/>
<name>A0A812IV32_9DINO</name>
<feature type="transmembrane region" description="Helical" evidence="2">
    <location>
        <begin position="165"/>
        <end position="186"/>
    </location>
</feature>